<protein>
    <submittedName>
        <fullName evidence="1">Uncharacterized protein</fullName>
    </submittedName>
</protein>
<proteinExistence type="predicted"/>
<name>A0A2Z2M7E3_THEGO</name>
<accession>A0A2Z2M7E3</accession>
<dbReference type="Proteomes" id="UP000250134">
    <property type="component" value="Chromosome"/>
</dbReference>
<dbReference type="EMBL" id="CP014855">
    <property type="protein sequence ID" value="ASJ00305.1"/>
    <property type="molecule type" value="Genomic_DNA"/>
</dbReference>
<evidence type="ECO:0000313" key="2">
    <source>
        <dbReference type="Proteomes" id="UP000250134"/>
    </source>
</evidence>
<organism evidence="1 2">
    <name type="scientific">Thermococcus gorgonarius</name>
    <dbReference type="NCBI Taxonomy" id="71997"/>
    <lineage>
        <taxon>Archaea</taxon>
        <taxon>Methanobacteriati</taxon>
        <taxon>Methanobacteriota</taxon>
        <taxon>Thermococci</taxon>
        <taxon>Thermococcales</taxon>
        <taxon>Thermococcaceae</taxon>
        <taxon>Thermococcus</taxon>
    </lineage>
</organism>
<gene>
    <name evidence="1" type="ORF">A3K92_01835</name>
</gene>
<dbReference type="AlphaFoldDB" id="A0A2Z2M7E3"/>
<reference evidence="1 2" key="1">
    <citation type="submission" date="2016-03" db="EMBL/GenBank/DDBJ databases">
        <title>Complete genome sequence of Thermococcus gorgonarius.</title>
        <authorList>
            <person name="Oger P.M."/>
        </authorList>
    </citation>
    <scope>NUCLEOTIDE SEQUENCE [LARGE SCALE GENOMIC DNA]</scope>
    <source>
        <strain evidence="1 2">W-12</strain>
    </source>
</reference>
<dbReference type="KEGG" id="tgg:A3K92_01835"/>
<evidence type="ECO:0000313" key="1">
    <source>
        <dbReference type="EMBL" id="ASJ00305.1"/>
    </source>
</evidence>
<sequence length="201" mass="22736">MLIVEGHEFEKLRSNPEMLAELIIQSAKDRGIPVKEEDKDKLVTAFKKAAKIVDKMVADTSEERLDALYQALAEETEDPLYILKRNGIDIEPELEEFRQFLAEISGKKAKPKPREGETTSPLSAEARELLGVLRGLKYARYSKEAVEEARKELEKKAEALLERPEENLKLLGLYFAVMALMEKGKFEEAERLLEGLKGGMG</sequence>
<keyword evidence="2" id="KW-1185">Reference proteome</keyword>